<dbReference type="Proteomes" id="UP000799439">
    <property type="component" value="Unassembled WGS sequence"/>
</dbReference>
<organism evidence="1 2">
    <name type="scientific">Myriangium duriaei CBS 260.36</name>
    <dbReference type="NCBI Taxonomy" id="1168546"/>
    <lineage>
        <taxon>Eukaryota</taxon>
        <taxon>Fungi</taxon>
        <taxon>Dikarya</taxon>
        <taxon>Ascomycota</taxon>
        <taxon>Pezizomycotina</taxon>
        <taxon>Dothideomycetes</taxon>
        <taxon>Dothideomycetidae</taxon>
        <taxon>Myriangiales</taxon>
        <taxon>Myriangiaceae</taxon>
        <taxon>Myriangium</taxon>
    </lineage>
</organism>
<feature type="non-terminal residue" evidence="1">
    <location>
        <position position="1"/>
    </location>
</feature>
<reference evidence="1" key="1">
    <citation type="journal article" date="2020" name="Stud. Mycol.">
        <title>101 Dothideomycetes genomes: a test case for predicting lifestyles and emergence of pathogens.</title>
        <authorList>
            <person name="Haridas S."/>
            <person name="Albert R."/>
            <person name="Binder M."/>
            <person name="Bloem J."/>
            <person name="Labutti K."/>
            <person name="Salamov A."/>
            <person name="Andreopoulos B."/>
            <person name="Baker S."/>
            <person name="Barry K."/>
            <person name="Bills G."/>
            <person name="Bluhm B."/>
            <person name="Cannon C."/>
            <person name="Castanera R."/>
            <person name="Culley D."/>
            <person name="Daum C."/>
            <person name="Ezra D."/>
            <person name="Gonzalez J."/>
            <person name="Henrissat B."/>
            <person name="Kuo A."/>
            <person name="Liang C."/>
            <person name="Lipzen A."/>
            <person name="Lutzoni F."/>
            <person name="Magnuson J."/>
            <person name="Mondo S."/>
            <person name="Nolan M."/>
            <person name="Ohm R."/>
            <person name="Pangilinan J."/>
            <person name="Park H.-J."/>
            <person name="Ramirez L."/>
            <person name="Alfaro M."/>
            <person name="Sun H."/>
            <person name="Tritt A."/>
            <person name="Yoshinaga Y."/>
            <person name="Zwiers L.-H."/>
            <person name="Turgeon B."/>
            <person name="Goodwin S."/>
            <person name="Spatafora J."/>
            <person name="Crous P."/>
            <person name="Grigoriev I."/>
        </authorList>
    </citation>
    <scope>NUCLEOTIDE SEQUENCE</scope>
    <source>
        <strain evidence="1">CBS 260.36</strain>
    </source>
</reference>
<sequence>ISNADFQSILDRYEPGVPDKLKSLDQKRLHDVPALLSERRKTNDAHLTKDEVLTLVDWKLSHGTFRPRLRALVASNPSISSATREAFALLSPPSAPSSSSIDAALARLTKLSGVGPATASLLLSTFAPDSVPFMGDEVVRWLAWGAEGRGREGPWGRKLKYDVKEYRALVPQVREVAERLGRGVREVECVAWVLGKEA</sequence>
<dbReference type="GO" id="GO:0003824">
    <property type="term" value="F:catalytic activity"/>
    <property type="evidence" value="ECO:0007669"/>
    <property type="project" value="InterPro"/>
</dbReference>
<dbReference type="OrthoDB" id="8249012at2759"/>
<dbReference type="PANTHER" id="PTHR21521:SF0">
    <property type="entry name" value="AMUN, ISOFORM A"/>
    <property type="match status" value="1"/>
</dbReference>
<dbReference type="AlphaFoldDB" id="A0A9P4MG07"/>
<proteinExistence type="predicted"/>
<evidence type="ECO:0000313" key="1">
    <source>
        <dbReference type="EMBL" id="KAF2153030.1"/>
    </source>
</evidence>
<gene>
    <name evidence="1" type="ORF">K461DRAFT_212473</name>
</gene>
<comment type="caution">
    <text evidence="1">The sequence shown here is derived from an EMBL/GenBank/DDBJ whole genome shotgun (WGS) entry which is preliminary data.</text>
</comment>
<evidence type="ECO:0000313" key="2">
    <source>
        <dbReference type="Proteomes" id="UP000799439"/>
    </source>
</evidence>
<dbReference type="PANTHER" id="PTHR21521">
    <property type="entry name" value="AMUN, ISOFORM A"/>
    <property type="match status" value="1"/>
</dbReference>
<feature type="non-terminal residue" evidence="1">
    <location>
        <position position="198"/>
    </location>
</feature>
<dbReference type="InterPro" id="IPR011257">
    <property type="entry name" value="DNA_glycosylase"/>
</dbReference>
<keyword evidence="2" id="KW-1185">Reference proteome</keyword>
<protein>
    <submittedName>
        <fullName evidence="1">Uncharacterized protein</fullName>
    </submittedName>
</protein>
<accession>A0A9P4MG07</accession>
<name>A0A9P4MG07_9PEZI</name>
<dbReference type="GO" id="GO:0006281">
    <property type="term" value="P:DNA repair"/>
    <property type="evidence" value="ECO:0007669"/>
    <property type="project" value="InterPro"/>
</dbReference>
<dbReference type="EMBL" id="ML996085">
    <property type="protein sequence ID" value="KAF2153030.1"/>
    <property type="molecule type" value="Genomic_DNA"/>
</dbReference>
<dbReference type="SUPFAM" id="SSF48150">
    <property type="entry name" value="DNA-glycosylase"/>
    <property type="match status" value="1"/>
</dbReference>